<feature type="non-terminal residue" evidence="4">
    <location>
        <position position="1"/>
    </location>
</feature>
<comment type="caution">
    <text evidence="4">The sequence shown here is derived from an EMBL/GenBank/DDBJ whole genome shotgun (WGS) entry which is preliminary data.</text>
</comment>
<evidence type="ECO:0000313" key="4">
    <source>
        <dbReference type="EMBL" id="EKC55036.1"/>
    </source>
</evidence>
<gene>
    <name evidence="4" type="ORF">LEA_15559</name>
</gene>
<dbReference type="SUPFAM" id="SSF56563">
    <property type="entry name" value="Major capsid protein gp5"/>
    <property type="match status" value="1"/>
</dbReference>
<evidence type="ECO:0000259" key="3">
    <source>
        <dbReference type="Pfam" id="PF05065"/>
    </source>
</evidence>
<name>K1T6N6_9ZZZZ</name>
<dbReference type="AlphaFoldDB" id="K1T6N6"/>
<keyword evidence="2" id="KW-0946">Virion</keyword>
<feature type="domain" description="Phage capsid-like C-terminal" evidence="3">
    <location>
        <begin position="52"/>
        <end position="201"/>
    </location>
</feature>
<dbReference type="NCBIfam" id="TIGR01554">
    <property type="entry name" value="major_cap_HK97"/>
    <property type="match status" value="1"/>
</dbReference>
<evidence type="ECO:0000256" key="1">
    <source>
        <dbReference type="ARBA" id="ARBA00004328"/>
    </source>
</evidence>
<dbReference type="Pfam" id="PF05065">
    <property type="entry name" value="Phage_capsid"/>
    <property type="match status" value="1"/>
</dbReference>
<dbReference type="GO" id="GO:0044423">
    <property type="term" value="C:virion component"/>
    <property type="evidence" value="ECO:0007669"/>
    <property type="project" value="UniProtKB-KW"/>
</dbReference>
<proteinExistence type="predicted"/>
<evidence type="ECO:0000256" key="2">
    <source>
        <dbReference type="ARBA" id="ARBA00022844"/>
    </source>
</evidence>
<organism evidence="4">
    <name type="scientific">human gut metagenome</name>
    <dbReference type="NCBI Taxonomy" id="408170"/>
    <lineage>
        <taxon>unclassified sequences</taxon>
        <taxon>metagenomes</taxon>
        <taxon>organismal metagenomes</taxon>
    </lineage>
</organism>
<reference evidence="4" key="1">
    <citation type="journal article" date="2013" name="Environ. Microbiol.">
        <title>Microbiota from the distal guts of lean and obese adolescents exhibit partial functional redundancy besides clear differences in community structure.</title>
        <authorList>
            <person name="Ferrer M."/>
            <person name="Ruiz A."/>
            <person name="Lanza F."/>
            <person name="Haange S.B."/>
            <person name="Oberbach A."/>
            <person name="Till H."/>
            <person name="Bargiela R."/>
            <person name="Campoy C."/>
            <person name="Segura M.T."/>
            <person name="Richter M."/>
            <person name="von Bergen M."/>
            <person name="Seifert J."/>
            <person name="Suarez A."/>
        </authorList>
    </citation>
    <scope>NUCLEOTIDE SEQUENCE</scope>
</reference>
<dbReference type="EMBL" id="AJWY01010619">
    <property type="protein sequence ID" value="EKC55036.1"/>
    <property type="molecule type" value="Genomic_DNA"/>
</dbReference>
<comment type="subcellular location">
    <subcellularLocation>
        <location evidence="1">Virion</location>
    </subcellularLocation>
</comment>
<accession>K1T6N6</accession>
<dbReference type="InterPro" id="IPR024455">
    <property type="entry name" value="Phage_capsid"/>
</dbReference>
<protein>
    <submittedName>
        <fullName evidence="4">Phage major capsid protein, family</fullName>
    </submittedName>
</protein>
<dbReference type="InterPro" id="IPR054612">
    <property type="entry name" value="Phage_capsid-like_C"/>
</dbReference>
<feature type="non-terminal residue" evidence="4">
    <location>
        <position position="201"/>
    </location>
</feature>
<sequence length="201" mass="21553">GDDGKTAEERAARHQEELRSAFIDYMRGAAIKGDIKPELRAELFTGTAENQIIIPKLVSDQVVHALKSTGTFLEAIDLVITQNATPYTKATLNTTDKALKKLNEGDANTTDKVQFQGVSISAYDYVTPIFPIHIALLEGTNVDVEATIVEAVAECVRRGLQELATKTGTGSNDIKALLTAATKGVTAASDTAITYDDLVDL</sequence>